<dbReference type="AlphaFoldDB" id="A0A3P6E6U3"/>
<protein>
    <submittedName>
        <fullName evidence="1">Uncharacterized protein</fullName>
    </submittedName>
</protein>
<reference evidence="1" key="1">
    <citation type="submission" date="2018-11" db="EMBL/GenBank/DDBJ databases">
        <authorList>
            <consortium name="Genoscope - CEA"/>
            <person name="William W."/>
        </authorList>
    </citation>
    <scope>NUCLEOTIDE SEQUENCE</scope>
</reference>
<proteinExistence type="predicted"/>
<name>A0A3P6E6U3_BRAOL</name>
<gene>
    <name evidence="1" type="ORF">BOLC7T41230H</name>
</gene>
<sequence>MCRMEKCRLGQGKHYETQFSQLTYFKWIHVVSSAIRLTNLETTSSSFVTSHGLYGSSLYLVSRLSFIPSRIWEIPLTDMKLSGLLTISSIEFERNARIHRQTLRYLSSLIKVMDCTIRNRILSLMEA</sequence>
<dbReference type="EMBL" id="LR031876">
    <property type="protein sequence ID" value="VDD35670.1"/>
    <property type="molecule type" value="Genomic_DNA"/>
</dbReference>
<accession>A0A3P6E6U3</accession>
<evidence type="ECO:0000313" key="1">
    <source>
        <dbReference type="EMBL" id="VDD35670.1"/>
    </source>
</evidence>
<organism evidence="1">
    <name type="scientific">Brassica oleracea</name>
    <name type="common">Wild cabbage</name>
    <dbReference type="NCBI Taxonomy" id="3712"/>
    <lineage>
        <taxon>Eukaryota</taxon>
        <taxon>Viridiplantae</taxon>
        <taxon>Streptophyta</taxon>
        <taxon>Embryophyta</taxon>
        <taxon>Tracheophyta</taxon>
        <taxon>Spermatophyta</taxon>
        <taxon>Magnoliopsida</taxon>
        <taxon>eudicotyledons</taxon>
        <taxon>Gunneridae</taxon>
        <taxon>Pentapetalae</taxon>
        <taxon>rosids</taxon>
        <taxon>malvids</taxon>
        <taxon>Brassicales</taxon>
        <taxon>Brassicaceae</taxon>
        <taxon>Brassiceae</taxon>
        <taxon>Brassica</taxon>
    </lineage>
</organism>